<feature type="region of interest" description="Disordered" evidence="1">
    <location>
        <begin position="70"/>
        <end position="163"/>
    </location>
</feature>
<reference evidence="2 3" key="1">
    <citation type="submission" date="2015-07" db="EMBL/GenBank/DDBJ databases">
        <title>Comparative genomics of the Sigatoka disease complex on banana suggests a link between parallel evolutionary changes in Pseudocercospora fijiensis and Pseudocercospora eumusae and increased virulence on the banana host.</title>
        <authorList>
            <person name="Chang T.-C."/>
            <person name="Salvucci A."/>
            <person name="Crous P.W."/>
            <person name="Stergiopoulos I."/>
        </authorList>
    </citation>
    <scope>NUCLEOTIDE SEQUENCE [LARGE SCALE GENOMIC DNA]</scope>
    <source>
        <strain evidence="2 3">CBS 116634</strain>
    </source>
</reference>
<evidence type="ECO:0000256" key="1">
    <source>
        <dbReference type="SAM" id="MobiDB-lite"/>
    </source>
</evidence>
<dbReference type="Proteomes" id="UP000073492">
    <property type="component" value="Unassembled WGS sequence"/>
</dbReference>
<sequence>MTPAKRAAPSSSQPRRIGPKFVLAGYLDPHETQDASEPPAKKLATAERVYASRALPLASLSEQPRDLIYGPYQRTDSMSSAGPRSSRPDPQLDVSDGVHEASNSPSVNLAGQNVAQSANSNCHDHISPPARVPATVSAHPNHVQSAASGLKPLNRQTSTTNPRSLSVLRRHLVGDSASGLTRSSAISLTELETWLQQQGSQIDARVGRFGSEYGSVGGGRRSRRNLLRMRMMMVCHRLILVLLPSGTGLPPTVTGFMAINTPAGEAAEVAEAGAEATVTAPTEGSVELI</sequence>
<evidence type="ECO:0000313" key="3">
    <source>
        <dbReference type="Proteomes" id="UP000073492"/>
    </source>
</evidence>
<dbReference type="OrthoDB" id="10570582at2759"/>
<proteinExistence type="predicted"/>
<evidence type="ECO:0000313" key="2">
    <source>
        <dbReference type="EMBL" id="KXT11852.1"/>
    </source>
</evidence>
<comment type="caution">
    <text evidence="2">The sequence shown here is derived from an EMBL/GenBank/DDBJ whole genome shotgun (WGS) entry which is preliminary data.</text>
</comment>
<dbReference type="EMBL" id="LFZO01000178">
    <property type="protein sequence ID" value="KXT11852.1"/>
    <property type="molecule type" value="Genomic_DNA"/>
</dbReference>
<organism evidence="2 3">
    <name type="scientific">Pseudocercospora musae</name>
    <dbReference type="NCBI Taxonomy" id="113226"/>
    <lineage>
        <taxon>Eukaryota</taxon>
        <taxon>Fungi</taxon>
        <taxon>Dikarya</taxon>
        <taxon>Ascomycota</taxon>
        <taxon>Pezizomycotina</taxon>
        <taxon>Dothideomycetes</taxon>
        <taxon>Dothideomycetidae</taxon>
        <taxon>Mycosphaerellales</taxon>
        <taxon>Mycosphaerellaceae</taxon>
        <taxon>Pseudocercospora</taxon>
    </lineage>
</organism>
<name>A0A139IB95_9PEZI</name>
<feature type="compositionally biased region" description="Polar residues" evidence="1">
    <location>
        <begin position="74"/>
        <end position="83"/>
    </location>
</feature>
<accession>A0A139IB95</accession>
<feature type="region of interest" description="Disordered" evidence="1">
    <location>
        <begin position="1"/>
        <end position="43"/>
    </location>
</feature>
<dbReference type="AlphaFoldDB" id="A0A139IB95"/>
<feature type="compositionally biased region" description="Polar residues" evidence="1">
    <location>
        <begin position="101"/>
        <end position="121"/>
    </location>
</feature>
<gene>
    <name evidence="2" type="ORF">AC579_4291</name>
</gene>
<feature type="compositionally biased region" description="Polar residues" evidence="1">
    <location>
        <begin position="154"/>
        <end position="163"/>
    </location>
</feature>
<protein>
    <submittedName>
        <fullName evidence="2">Uncharacterized protein</fullName>
    </submittedName>
</protein>
<keyword evidence="3" id="KW-1185">Reference proteome</keyword>